<proteinExistence type="predicted"/>
<sequence length="119" mass="12584">MDQQPQNSASLEQATQSTNPFSIARSSYQARLSAVGVKIPAQASADKLSGVAAGKVLPEQQGQQPQQNNLEAALHLSDCMSQLQMSENDEGTRLLLLPSDPDALNLEPIGISGGDPQRS</sequence>
<dbReference type="Proteomes" id="UP001059893">
    <property type="component" value="Unassembled WGS sequence"/>
</dbReference>
<reference evidence="2" key="1">
    <citation type="submission" date="2021-01" db="EMBL/GenBank/DDBJ databases">
        <title>Deciphering the adaptive evolutionary patterns associated with biogeogrpahic diversity in the finger millet blast pathogen Magnaporthe oryzae in Eastern Africa.</title>
        <authorList>
            <person name="Onyema G."/>
            <person name="Shittu T.A."/>
            <person name="Dodsworth S."/>
            <person name="Devilliers S."/>
            <person name="Muthumeenakshi S."/>
            <person name="Sreenivasaprasad S."/>
        </authorList>
    </citation>
    <scope>NUCLEOTIDE SEQUENCE</scope>
    <source>
        <strain evidence="2">D15/s37</strain>
    </source>
</reference>
<organism evidence="2 3">
    <name type="scientific">Pyricularia grisea</name>
    <name type="common">Crabgrass-specific blast fungus</name>
    <name type="synonym">Magnaporthe grisea</name>
    <dbReference type="NCBI Taxonomy" id="148305"/>
    <lineage>
        <taxon>Eukaryota</taxon>
        <taxon>Fungi</taxon>
        <taxon>Dikarya</taxon>
        <taxon>Ascomycota</taxon>
        <taxon>Pezizomycotina</taxon>
        <taxon>Sordariomycetes</taxon>
        <taxon>Sordariomycetidae</taxon>
        <taxon>Magnaporthales</taxon>
        <taxon>Pyriculariaceae</taxon>
        <taxon>Pyricularia</taxon>
    </lineage>
</organism>
<comment type="caution">
    <text evidence="2">The sequence shown here is derived from an EMBL/GenBank/DDBJ whole genome shotgun (WGS) entry which is preliminary data.</text>
</comment>
<keyword evidence="3" id="KW-1185">Reference proteome</keyword>
<protein>
    <submittedName>
        <fullName evidence="2">Uncharacterized protein</fullName>
    </submittedName>
</protein>
<gene>
    <name evidence="2" type="ORF">MCOR33_004981</name>
</gene>
<evidence type="ECO:0000313" key="2">
    <source>
        <dbReference type="EMBL" id="KAI6299034.1"/>
    </source>
</evidence>
<dbReference type="EMBL" id="JABSND010000077">
    <property type="protein sequence ID" value="KAI6299034.1"/>
    <property type="molecule type" value="Genomic_DNA"/>
</dbReference>
<evidence type="ECO:0000256" key="1">
    <source>
        <dbReference type="SAM" id="MobiDB-lite"/>
    </source>
</evidence>
<name>A0ABQ8NLX2_PYRGI</name>
<evidence type="ECO:0000313" key="3">
    <source>
        <dbReference type="Proteomes" id="UP001059893"/>
    </source>
</evidence>
<feature type="region of interest" description="Disordered" evidence="1">
    <location>
        <begin position="1"/>
        <end position="22"/>
    </location>
</feature>
<accession>A0ABQ8NLX2</accession>